<dbReference type="EMBL" id="MOOE01000021">
    <property type="protein sequence ID" value="KAK1512330.1"/>
    <property type="molecule type" value="Genomic_DNA"/>
</dbReference>
<keyword evidence="2" id="KW-0521">NADP</keyword>
<evidence type="ECO:0000256" key="2">
    <source>
        <dbReference type="ARBA" id="ARBA00022857"/>
    </source>
</evidence>
<dbReference type="CDD" id="cd05233">
    <property type="entry name" value="SDR_c"/>
    <property type="match status" value="1"/>
</dbReference>
<dbReference type="AlphaFoldDB" id="A0AAI9YIY7"/>
<evidence type="ECO:0000313" key="5">
    <source>
        <dbReference type="Proteomes" id="UP001240678"/>
    </source>
</evidence>
<dbReference type="GeneID" id="85346260"/>
<evidence type="ECO:0000313" key="4">
    <source>
        <dbReference type="EMBL" id="KAK1512330.1"/>
    </source>
</evidence>
<gene>
    <name evidence="4" type="ORF">CCOS01_14570</name>
</gene>
<dbReference type="InterPro" id="IPR036291">
    <property type="entry name" value="NAD(P)-bd_dom_sf"/>
</dbReference>
<dbReference type="Gene3D" id="3.40.50.720">
    <property type="entry name" value="NAD(P)-binding Rossmann-like Domain"/>
    <property type="match status" value="1"/>
</dbReference>
<comment type="caution">
    <text evidence="4">The sequence shown here is derived from an EMBL/GenBank/DDBJ whole genome shotgun (WGS) entry which is preliminary data.</text>
</comment>
<name>A0AAI9YIY7_9PEZI</name>
<dbReference type="PRINTS" id="PR00081">
    <property type="entry name" value="GDHRDH"/>
</dbReference>
<dbReference type="RefSeq" id="XP_060306544.1">
    <property type="nucleotide sequence ID" value="XM_060462713.1"/>
</dbReference>
<dbReference type="SUPFAM" id="SSF51735">
    <property type="entry name" value="NAD(P)-binding Rossmann-fold domains"/>
    <property type="match status" value="1"/>
</dbReference>
<proteinExistence type="inferred from homology"/>
<keyword evidence="3" id="KW-0560">Oxidoreductase</keyword>
<accession>A0AAI9YIY7</accession>
<keyword evidence="5" id="KW-1185">Reference proteome</keyword>
<organism evidence="4 5">
    <name type="scientific">Colletotrichum costaricense</name>
    <dbReference type="NCBI Taxonomy" id="1209916"/>
    <lineage>
        <taxon>Eukaryota</taxon>
        <taxon>Fungi</taxon>
        <taxon>Dikarya</taxon>
        <taxon>Ascomycota</taxon>
        <taxon>Pezizomycotina</taxon>
        <taxon>Sordariomycetes</taxon>
        <taxon>Hypocreomycetidae</taxon>
        <taxon>Glomerellales</taxon>
        <taxon>Glomerellaceae</taxon>
        <taxon>Colletotrichum</taxon>
        <taxon>Colletotrichum acutatum species complex</taxon>
    </lineage>
</organism>
<comment type="similarity">
    <text evidence="1">Belongs to the short-chain dehydrogenases/reductases (SDR) family.</text>
</comment>
<dbReference type="InterPro" id="IPR002347">
    <property type="entry name" value="SDR_fam"/>
</dbReference>
<evidence type="ECO:0000256" key="1">
    <source>
        <dbReference type="ARBA" id="ARBA00006484"/>
    </source>
</evidence>
<reference evidence="4 5" key="1">
    <citation type="submission" date="2016-10" db="EMBL/GenBank/DDBJ databases">
        <title>The genome sequence of Colletotrichum fioriniae PJ7.</title>
        <authorList>
            <person name="Baroncelli R."/>
        </authorList>
    </citation>
    <scope>NUCLEOTIDE SEQUENCE [LARGE SCALE GENOMIC DNA]</scope>
    <source>
        <strain evidence="4 5">IMI 309622</strain>
    </source>
</reference>
<dbReference type="PRINTS" id="PR00080">
    <property type="entry name" value="SDRFAMILY"/>
</dbReference>
<dbReference type="PANTHER" id="PTHR24321">
    <property type="entry name" value="DEHYDROGENASES, SHORT CHAIN"/>
    <property type="match status" value="1"/>
</dbReference>
<evidence type="ECO:0000256" key="3">
    <source>
        <dbReference type="ARBA" id="ARBA00023002"/>
    </source>
</evidence>
<sequence>MASLLRGAAFITGAASGTNIDVKYKTTGIGQKTALAFARNGITRLAITDINTQALEATKSLLSEKYPSTEVLTLPLNVRDATEIKAGIAETVSRFGRLDVAVNNAGIAGKGELTHEVDEEEFGGIVDVDLYGVWRCQREEIRVMLEQEDLGVRRGRGAIVNVASIFGVVSPSLFMAQTAYSAAKHGVMGLTKSDANNYGRRGIRINAICPGWIETPIVTPFSREAGSPLSQYVEMTPLQRLGQPEEIADCITFLASDMSSFMQGSGLVADGGFTAH</sequence>
<protein>
    <submittedName>
        <fullName evidence="4">Short-chain dehydrogenase</fullName>
    </submittedName>
</protein>
<dbReference type="Pfam" id="PF13561">
    <property type="entry name" value="adh_short_C2"/>
    <property type="match status" value="1"/>
</dbReference>
<dbReference type="FunFam" id="3.40.50.720:FF:000084">
    <property type="entry name" value="Short-chain dehydrogenase reductase"/>
    <property type="match status" value="1"/>
</dbReference>
<dbReference type="PANTHER" id="PTHR24321:SF12">
    <property type="entry name" value="SHORT-CHAIN DEHYDROGENASE_REDUCTASE FAMILY, PUTATIVE (AFU_ORTHOLOGUE AFUA_5G14340)-RELATED"/>
    <property type="match status" value="1"/>
</dbReference>
<dbReference type="Proteomes" id="UP001240678">
    <property type="component" value="Unassembled WGS sequence"/>
</dbReference>
<dbReference type="GO" id="GO:0016491">
    <property type="term" value="F:oxidoreductase activity"/>
    <property type="evidence" value="ECO:0007669"/>
    <property type="project" value="UniProtKB-KW"/>
</dbReference>